<evidence type="ECO:0000256" key="1">
    <source>
        <dbReference type="SAM" id="Phobius"/>
    </source>
</evidence>
<organism evidence="2 3">
    <name type="scientific">Cryobacterium arcticum</name>
    <dbReference type="NCBI Taxonomy" id="670052"/>
    <lineage>
        <taxon>Bacteria</taxon>
        <taxon>Bacillati</taxon>
        <taxon>Actinomycetota</taxon>
        <taxon>Actinomycetes</taxon>
        <taxon>Micrococcales</taxon>
        <taxon>Microbacteriaceae</taxon>
        <taxon>Cryobacterium</taxon>
    </lineage>
</organism>
<feature type="transmembrane region" description="Helical" evidence="1">
    <location>
        <begin position="228"/>
        <end position="247"/>
    </location>
</feature>
<feature type="transmembrane region" description="Helical" evidence="1">
    <location>
        <begin position="62"/>
        <end position="86"/>
    </location>
</feature>
<proteinExistence type="predicted"/>
<dbReference type="RefSeq" id="WP_110126985.1">
    <property type="nucleotide sequence ID" value="NZ_QHLY01000012.1"/>
</dbReference>
<feature type="transmembrane region" description="Helical" evidence="1">
    <location>
        <begin position="21"/>
        <end position="42"/>
    </location>
</feature>
<evidence type="ECO:0008006" key="4">
    <source>
        <dbReference type="Google" id="ProtNLM"/>
    </source>
</evidence>
<comment type="caution">
    <text evidence="2">The sequence shown here is derived from an EMBL/GenBank/DDBJ whole genome shotgun (WGS) entry which is preliminary data.</text>
</comment>
<keyword evidence="3" id="KW-1185">Reference proteome</keyword>
<name>A0A317ZLB9_9MICO</name>
<feature type="transmembrane region" description="Helical" evidence="1">
    <location>
        <begin position="200"/>
        <end position="222"/>
    </location>
</feature>
<gene>
    <name evidence="2" type="ORF">CTB96_11155</name>
</gene>
<keyword evidence="1" id="KW-0812">Transmembrane</keyword>
<sequence length="343" mass="34464">MGQAAEQNQPEVVGRARARDIAAVATLWLPVLVVGVTATSWLDRLPADLPKQWGPDGVTSTAPTWLLLLIAVVLSLAAAVGSLLALPAGAAPNRRTIFLASGFVAGLAASVWLVCAGSTILAGSAEPEVGAWPLLAILSCGYGGIAALLASPWSAPPRTAALHDDAATDGAATDGAATDGAADLYADTEEAWSSTEVSPLFAWLAAALGLGAVGLLFGPLLAGGTTPAKLIGAATLAVIALVSAAFARIQVGIDARGLLVSSGTLGIPLRTIPLAAIDAVHADYLEALRWGGWGYRVMPGRSAVILRSGPGLIVSLTSGSQFALSLKEPDEPAGLLAALAKPA</sequence>
<evidence type="ECO:0000313" key="2">
    <source>
        <dbReference type="EMBL" id="PXA67300.1"/>
    </source>
</evidence>
<reference evidence="2 3" key="1">
    <citation type="submission" date="2018-05" db="EMBL/GenBank/DDBJ databases">
        <title>Genetic diversity of glacier-inhabiting Cryobacterium bacteria in China and description of Cryobacterium mengkeensis sp. nov. and Arthrobacter glacialis sp. nov.</title>
        <authorList>
            <person name="Liu Q."/>
            <person name="Xin Y.-H."/>
        </authorList>
    </citation>
    <scope>NUCLEOTIDE SEQUENCE [LARGE SCALE GENOMIC DNA]</scope>
    <source>
        <strain evidence="2 3">SK-1</strain>
    </source>
</reference>
<dbReference type="EMBL" id="QHLY01000012">
    <property type="protein sequence ID" value="PXA67300.1"/>
    <property type="molecule type" value="Genomic_DNA"/>
</dbReference>
<protein>
    <recommendedName>
        <fullName evidence="4">DUF1648 domain-containing protein</fullName>
    </recommendedName>
</protein>
<feature type="transmembrane region" description="Helical" evidence="1">
    <location>
        <begin position="98"/>
        <end position="123"/>
    </location>
</feature>
<dbReference type="AlphaFoldDB" id="A0A317ZLB9"/>
<dbReference type="OrthoDB" id="4303577at2"/>
<dbReference type="Proteomes" id="UP000246722">
    <property type="component" value="Unassembled WGS sequence"/>
</dbReference>
<keyword evidence="1" id="KW-1133">Transmembrane helix</keyword>
<accession>A0A317ZLB9</accession>
<keyword evidence="1" id="KW-0472">Membrane</keyword>
<evidence type="ECO:0000313" key="3">
    <source>
        <dbReference type="Proteomes" id="UP000246722"/>
    </source>
</evidence>